<reference evidence="1 2" key="1">
    <citation type="submission" date="2022-01" db="EMBL/GenBank/DDBJ databases">
        <authorList>
            <person name="Xiong W."/>
            <person name="Schranz E."/>
        </authorList>
    </citation>
    <scope>NUCLEOTIDE SEQUENCE [LARGE SCALE GENOMIC DNA]</scope>
</reference>
<dbReference type="Proteomes" id="UP001157418">
    <property type="component" value="Unassembled WGS sequence"/>
</dbReference>
<keyword evidence="2" id="KW-1185">Reference proteome</keyword>
<sequence>MLESSLHMLEWCTPSLTVYTPDCHCPYVPESFITQKQLNNKHSKTVKLLFTTDAQTSQSLPIFATWPPHLIREGLDHRRPLCIHCRVISLVNREDLGIFLCSCSLTVKR</sequence>
<name>A0AAU9P3L1_9ASTR</name>
<accession>A0AAU9P3L1</accession>
<proteinExistence type="predicted"/>
<gene>
    <name evidence="1" type="ORF">LVIROSA_LOCUS30638</name>
</gene>
<comment type="caution">
    <text evidence="1">The sequence shown here is derived from an EMBL/GenBank/DDBJ whole genome shotgun (WGS) entry which is preliminary data.</text>
</comment>
<dbReference type="AlphaFoldDB" id="A0AAU9P3L1"/>
<evidence type="ECO:0000313" key="1">
    <source>
        <dbReference type="EMBL" id="CAH1444833.1"/>
    </source>
</evidence>
<protein>
    <submittedName>
        <fullName evidence="1">Uncharacterized protein</fullName>
    </submittedName>
</protein>
<evidence type="ECO:0000313" key="2">
    <source>
        <dbReference type="Proteomes" id="UP001157418"/>
    </source>
</evidence>
<dbReference type="EMBL" id="CAKMRJ010005523">
    <property type="protein sequence ID" value="CAH1444833.1"/>
    <property type="molecule type" value="Genomic_DNA"/>
</dbReference>
<organism evidence="1 2">
    <name type="scientific">Lactuca virosa</name>
    <dbReference type="NCBI Taxonomy" id="75947"/>
    <lineage>
        <taxon>Eukaryota</taxon>
        <taxon>Viridiplantae</taxon>
        <taxon>Streptophyta</taxon>
        <taxon>Embryophyta</taxon>
        <taxon>Tracheophyta</taxon>
        <taxon>Spermatophyta</taxon>
        <taxon>Magnoliopsida</taxon>
        <taxon>eudicotyledons</taxon>
        <taxon>Gunneridae</taxon>
        <taxon>Pentapetalae</taxon>
        <taxon>asterids</taxon>
        <taxon>campanulids</taxon>
        <taxon>Asterales</taxon>
        <taxon>Asteraceae</taxon>
        <taxon>Cichorioideae</taxon>
        <taxon>Cichorieae</taxon>
        <taxon>Lactucinae</taxon>
        <taxon>Lactuca</taxon>
    </lineage>
</organism>